<proteinExistence type="predicted"/>
<keyword evidence="2" id="KW-1185">Reference proteome</keyword>
<evidence type="ECO:0000313" key="1">
    <source>
        <dbReference type="EnsemblMetazoa" id="XP_021204507.1"/>
    </source>
</evidence>
<organism evidence="1 2">
    <name type="scientific">Bombyx mori</name>
    <name type="common">Silk moth</name>
    <dbReference type="NCBI Taxonomy" id="7091"/>
    <lineage>
        <taxon>Eukaryota</taxon>
        <taxon>Metazoa</taxon>
        <taxon>Ecdysozoa</taxon>
        <taxon>Arthropoda</taxon>
        <taxon>Hexapoda</taxon>
        <taxon>Insecta</taxon>
        <taxon>Pterygota</taxon>
        <taxon>Neoptera</taxon>
        <taxon>Endopterygota</taxon>
        <taxon>Lepidoptera</taxon>
        <taxon>Glossata</taxon>
        <taxon>Ditrysia</taxon>
        <taxon>Bombycoidea</taxon>
        <taxon>Bombycidae</taxon>
        <taxon>Bombycinae</taxon>
        <taxon>Bombyx</taxon>
    </lineage>
</organism>
<evidence type="ECO:0000313" key="2">
    <source>
        <dbReference type="Proteomes" id="UP000005204"/>
    </source>
</evidence>
<dbReference type="EnsemblMetazoa" id="XM_021348832.2">
    <property type="protein sequence ID" value="XP_021204507.1"/>
    <property type="gene ID" value="LOC110385431"/>
</dbReference>
<dbReference type="Proteomes" id="UP000005204">
    <property type="component" value="Unassembled WGS sequence"/>
</dbReference>
<dbReference type="AlphaFoldDB" id="A0A8R2HQH1"/>
<accession>A0A8R2HQH1</accession>
<reference evidence="1" key="2">
    <citation type="submission" date="2022-06" db="UniProtKB">
        <authorList>
            <consortium name="EnsemblMetazoa"/>
        </authorList>
    </citation>
    <scope>IDENTIFICATION</scope>
    <source>
        <strain evidence="1">p50T (Dazao)</strain>
    </source>
</reference>
<name>A0A8R2HQH1_BOMMO</name>
<reference evidence="2" key="1">
    <citation type="journal article" date="2008" name="Insect Biochem. Mol. Biol.">
        <title>The genome of a lepidopteran model insect, the silkworm Bombyx mori.</title>
        <authorList>
            <consortium name="International Silkworm Genome Consortium"/>
        </authorList>
    </citation>
    <scope>NUCLEOTIDE SEQUENCE [LARGE SCALE GENOMIC DNA]</scope>
    <source>
        <strain evidence="2">p50T</strain>
    </source>
</reference>
<sequence length="140" mass="16037">MNRSAFLGILSLVFERLKAVRCSGLFFLRIKGVIVRFAQDISCRGSEVLPVFITLRVRSSIYIMTSDSAAILPEDDVIINQRMLAHDLHKALIKVFLCKGSQLTQSMTSSQINNLLKEYSYRGSDLRYMSSRRRDTYSYN</sequence>
<protein>
    <submittedName>
        <fullName evidence="1">Uncharacterized protein</fullName>
    </submittedName>
</protein>